<dbReference type="Pfam" id="PF07687">
    <property type="entry name" value="M20_dimer"/>
    <property type="match status" value="1"/>
</dbReference>
<dbReference type="RefSeq" id="WP_066397152.1">
    <property type="nucleotide sequence ID" value="NZ_JAGIKZ010000021.1"/>
</dbReference>
<dbReference type="NCBIfam" id="TIGR01891">
    <property type="entry name" value="amidohydrolases"/>
    <property type="match status" value="1"/>
</dbReference>
<comment type="caution">
    <text evidence="2">The sequence shown here is derived from an EMBL/GenBank/DDBJ whole genome shotgun (WGS) entry which is preliminary data.</text>
</comment>
<dbReference type="SUPFAM" id="SSF55031">
    <property type="entry name" value="Bacterial exopeptidase dimerisation domain"/>
    <property type="match status" value="1"/>
</dbReference>
<dbReference type="PIRSF" id="PIRSF005962">
    <property type="entry name" value="Pept_M20D_amidohydro"/>
    <property type="match status" value="1"/>
</dbReference>
<dbReference type="PANTHER" id="PTHR11014:SF63">
    <property type="entry name" value="METALLOPEPTIDASE, PUTATIVE (AFU_ORTHOLOGUE AFUA_6G09600)-RELATED"/>
    <property type="match status" value="1"/>
</dbReference>
<dbReference type="Gene3D" id="3.40.630.10">
    <property type="entry name" value="Zn peptidases"/>
    <property type="match status" value="1"/>
</dbReference>
<reference evidence="2 3" key="1">
    <citation type="submission" date="2021-03" db="EMBL/GenBank/DDBJ databases">
        <title>Genomic Encyclopedia of Type Strains, Phase IV (KMG-IV): sequencing the most valuable type-strain genomes for metagenomic binning, comparative biology and taxonomic classification.</title>
        <authorList>
            <person name="Goeker M."/>
        </authorList>
    </citation>
    <scope>NUCLEOTIDE SEQUENCE [LARGE SCALE GENOMIC DNA]</scope>
    <source>
        <strain evidence="2 3">DSM 26675</strain>
    </source>
</reference>
<dbReference type="EC" id="3.5.1.-" evidence="2"/>
<protein>
    <submittedName>
        <fullName evidence="2">Amidohydrolase</fullName>
        <ecNumber evidence="2">3.5.1.-</ecNumber>
    </submittedName>
</protein>
<dbReference type="CDD" id="cd03886">
    <property type="entry name" value="M20_Acy1"/>
    <property type="match status" value="1"/>
</dbReference>
<dbReference type="InterPro" id="IPR036264">
    <property type="entry name" value="Bact_exopeptidase_dim_dom"/>
</dbReference>
<dbReference type="InterPro" id="IPR011650">
    <property type="entry name" value="Peptidase_M20_dimer"/>
</dbReference>
<dbReference type="Pfam" id="PF01546">
    <property type="entry name" value="Peptidase_M20"/>
    <property type="match status" value="1"/>
</dbReference>
<keyword evidence="2" id="KW-0378">Hydrolase</keyword>
<feature type="domain" description="Peptidase M20 dimerisation" evidence="1">
    <location>
        <begin position="189"/>
        <end position="279"/>
    </location>
</feature>
<accession>A0ABS4RIC1</accession>
<name>A0ABS4RIC1_9BACI</name>
<dbReference type="PANTHER" id="PTHR11014">
    <property type="entry name" value="PEPTIDASE M20 FAMILY MEMBER"/>
    <property type="match status" value="1"/>
</dbReference>
<dbReference type="Gene3D" id="3.30.70.360">
    <property type="match status" value="1"/>
</dbReference>
<dbReference type="GO" id="GO:0016787">
    <property type="term" value="F:hydrolase activity"/>
    <property type="evidence" value="ECO:0007669"/>
    <property type="project" value="UniProtKB-KW"/>
</dbReference>
<dbReference type="Proteomes" id="UP001519293">
    <property type="component" value="Unassembled WGS sequence"/>
</dbReference>
<sequence>MVNIDEIKLKQELLNKLIEIRQHLHKYPELSFQEYRTCNYIGNVLEEWGIPYNQIGDTGIFVDIIGEKGEGPHIGIRADIDALPILEQTNLPFASTHQGVMHACGHDGHTTILLGTIYQLFKYKSKLSGRVRCIFQPGEEADGAAEKLIELGILNNPAVDCMLALHLWPHLPHGTVGVKYGAITASCDSFVIEIEGKGGHSARPHKAIDAITIGSQIIQSLPALVTKFSNPVEPLVIHVGKIEGGTASNVVASRVMLEGTTRAVTVDTRQRIKNQLINLSEGIAKCFGGKVVVQYKDGHPAVINNEWVTKTLQGAASEILGSENVVELVETSMGADDFGAFAEKVPSTYFRLGIAKEGKLAFDLHHPKFEFDDSIIPVGVQIFTFVILSRLQRGLDF</sequence>
<dbReference type="InterPro" id="IPR017439">
    <property type="entry name" value="Amidohydrolase"/>
</dbReference>
<dbReference type="SUPFAM" id="SSF53187">
    <property type="entry name" value="Zn-dependent exopeptidases"/>
    <property type="match status" value="1"/>
</dbReference>
<organism evidence="2 3">
    <name type="scientific">Cytobacillus eiseniae</name>
    <dbReference type="NCBI Taxonomy" id="762947"/>
    <lineage>
        <taxon>Bacteria</taxon>
        <taxon>Bacillati</taxon>
        <taxon>Bacillota</taxon>
        <taxon>Bacilli</taxon>
        <taxon>Bacillales</taxon>
        <taxon>Bacillaceae</taxon>
        <taxon>Cytobacillus</taxon>
    </lineage>
</organism>
<dbReference type="EMBL" id="JAGIKZ010000021">
    <property type="protein sequence ID" value="MBP2242479.1"/>
    <property type="molecule type" value="Genomic_DNA"/>
</dbReference>
<evidence type="ECO:0000313" key="2">
    <source>
        <dbReference type="EMBL" id="MBP2242479.1"/>
    </source>
</evidence>
<evidence type="ECO:0000259" key="1">
    <source>
        <dbReference type="Pfam" id="PF07687"/>
    </source>
</evidence>
<dbReference type="InterPro" id="IPR002933">
    <property type="entry name" value="Peptidase_M20"/>
</dbReference>
<gene>
    <name evidence="2" type="ORF">J2Z40_003053</name>
</gene>
<proteinExistence type="predicted"/>
<evidence type="ECO:0000313" key="3">
    <source>
        <dbReference type="Proteomes" id="UP001519293"/>
    </source>
</evidence>
<keyword evidence="3" id="KW-1185">Reference proteome</keyword>